<organism evidence="10 11">
    <name type="scientific">Cohnella hashimotonis</name>
    <dbReference type="NCBI Taxonomy" id="2826895"/>
    <lineage>
        <taxon>Bacteria</taxon>
        <taxon>Bacillati</taxon>
        <taxon>Bacillota</taxon>
        <taxon>Bacilli</taxon>
        <taxon>Bacillales</taxon>
        <taxon>Paenibacillaceae</taxon>
        <taxon>Cohnella</taxon>
    </lineage>
</organism>
<keyword evidence="4" id="KW-0547">Nucleotide-binding</keyword>
<feature type="transmembrane region" description="Helical" evidence="8">
    <location>
        <begin position="254"/>
        <end position="278"/>
    </location>
</feature>
<evidence type="ECO:0000256" key="5">
    <source>
        <dbReference type="ARBA" id="ARBA00022989"/>
    </source>
</evidence>
<evidence type="ECO:0000256" key="1">
    <source>
        <dbReference type="ARBA" id="ARBA00004236"/>
    </source>
</evidence>
<evidence type="ECO:0000256" key="7">
    <source>
        <dbReference type="ARBA" id="ARBA00023136"/>
    </source>
</evidence>
<gene>
    <name evidence="10" type="ORF">KB449_00855</name>
</gene>
<proteinExistence type="predicted"/>
<feature type="transmembrane region" description="Helical" evidence="8">
    <location>
        <begin position="299"/>
        <end position="316"/>
    </location>
</feature>
<dbReference type="RefSeq" id="WP_282906540.1">
    <property type="nucleotide sequence ID" value="NZ_JAGRPV010000001.1"/>
</dbReference>
<evidence type="ECO:0000313" key="10">
    <source>
        <dbReference type="EMBL" id="MDI4643482.1"/>
    </source>
</evidence>
<feature type="transmembrane region" description="Helical" evidence="8">
    <location>
        <begin position="71"/>
        <end position="93"/>
    </location>
</feature>
<feature type="transmembrane region" description="Helical" evidence="8">
    <location>
        <begin position="37"/>
        <end position="59"/>
    </location>
</feature>
<evidence type="ECO:0000256" key="3">
    <source>
        <dbReference type="ARBA" id="ARBA00022692"/>
    </source>
</evidence>
<keyword evidence="5 8" id="KW-1133">Transmembrane helix</keyword>
<protein>
    <recommendedName>
        <fullName evidence="9">Pycsar effector protein domain-containing protein</fullName>
    </recommendedName>
</protein>
<evidence type="ECO:0000256" key="6">
    <source>
        <dbReference type="ARBA" id="ARBA00023118"/>
    </source>
</evidence>
<accession>A0ABT6TCD1</accession>
<feature type="domain" description="Pycsar effector protein" evidence="9">
    <location>
        <begin position="20"/>
        <end position="202"/>
    </location>
</feature>
<name>A0ABT6TCD1_9BACL</name>
<dbReference type="Pfam" id="PF18967">
    <property type="entry name" value="PycTM"/>
    <property type="match status" value="1"/>
</dbReference>
<dbReference type="InterPro" id="IPR043760">
    <property type="entry name" value="PycTM_dom"/>
</dbReference>
<evidence type="ECO:0000259" key="9">
    <source>
        <dbReference type="Pfam" id="PF18967"/>
    </source>
</evidence>
<keyword evidence="7 8" id="KW-0472">Membrane</keyword>
<feature type="transmembrane region" description="Helical" evidence="8">
    <location>
        <begin position="187"/>
        <end position="208"/>
    </location>
</feature>
<keyword evidence="11" id="KW-1185">Reference proteome</keyword>
<reference evidence="10" key="1">
    <citation type="submission" date="2023-04" db="EMBL/GenBank/DDBJ databases">
        <title>Comparative genomic analysis of Cohnella hashimotonis sp. nov., isolated from the International Space Station.</title>
        <authorList>
            <person name="Venkateswaran K."/>
            <person name="Simpson A."/>
        </authorList>
    </citation>
    <scope>NUCLEOTIDE SEQUENCE</scope>
    <source>
        <strain evidence="10">F6_2S_P_1</strain>
    </source>
</reference>
<sequence>MLNTKIDDKDMYKYKLDFIYKAIDDTQNGIRFADTKAAAIVAFWGLICTIIVRTGKDLVEHISQLKSGAEFLLVLGCLLVCIISFIQSIWLVYLSINPRSNPSRHIYKSSLQPKGLFYLAEMNSHTDLFKLLRSDPKVKLKMPLNDYVSKMSSLSGEELYSELVFELQKVSFIRNLKLARVDNAIKAVHRFFISCLLVISLLVGNYISGIKGLPSLDFKLNVELSLIFIGMHILLEFVYKYLPEKDTVHLLGPLFKAAFLFGTVLIIMGTFHWPYFIIYITMQYVLQKDYLFGNSKLKWLLKRIAPIIIIILISLTY</sequence>
<keyword evidence="2" id="KW-1003">Cell membrane</keyword>
<evidence type="ECO:0000256" key="2">
    <source>
        <dbReference type="ARBA" id="ARBA00022475"/>
    </source>
</evidence>
<evidence type="ECO:0000256" key="8">
    <source>
        <dbReference type="SAM" id="Phobius"/>
    </source>
</evidence>
<keyword evidence="6" id="KW-0051">Antiviral defense</keyword>
<comment type="subcellular location">
    <subcellularLocation>
        <location evidence="1">Cell membrane</location>
    </subcellularLocation>
</comment>
<dbReference type="EMBL" id="JAGRPV010000001">
    <property type="protein sequence ID" value="MDI4643482.1"/>
    <property type="molecule type" value="Genomic_DNA"/>
</dbReference>
<dbReference type="Proteomes" id="UP001161691">
    <property type="component" value="Unassembled WGS sequence"/>
</dbReference>
<evidence type="ECO:0000313" key="11">
    <source>
        <dbReference type="Proteomes" id="UP001161691"/>
    </source>
</evidence>
<evidence type="ECO:0000256" key="4">
    <source>
        <dbReference type="ARBA" id="ARBA00022741"/>
    </source>
</evidence>
<comment type="caution">
    <text evidence="10">The sequence shown here is derived from an EMBL/GenBank/DDBJ whole genome shotgun (WGS) entry which is preliminary data.</text>
</comment>
<keyword evidence="3 8" id="KW-0812">Transmembrane</keyword>